<evidence type="ECO:0000256" key="3">
    <source>
        <dbReference type="ARBA" id="ARBA00022629"/>
    </source>
</evidence>
<organism evidence="5 6">
    <name type="scientific">Alkalihalophilus lindianensis</name>
    <dbReference type="NCBI Taxonomy" id="1630542"/>
    <lineage>
        <taxon>Bacteria</taxon>
        <taxon>Bacillati</taxon>
        <taxon>Bacillota</taxon>
        <taxon>Bacilli</taxon>
        <taxon>Bacillales</taxon>
        <taxon>Bacillaceae</taxon>
        <taxon>Alkalihalophilus</taxon>
    </lineage>
</organism>
<dbReference type="PANTHER" id="PTHR18964:SF149">
    <property type="entry name" value="BIFUNCTIONAL UDP-N-ACETYLGLUCOSAMINE 2-EPIMERASE_N-ACETYLMANNOSAMINE KINASE"/>
    <property type="match status" value="1"/>
</dbReference>
<dbReference type="Pfam" id="PF00480">
    <property type="entry name" value="ROK"/>
    <property type="match status" value="1"/>
</dbReference>
<accession>A0ABU3XAD6</accession>
<evidence type="ECO:0000313" key="5">
    <source>
        <dbReference type="EMBL" id="MDV2684273.1"/>
    </source>
</evidence>
<comment type="caution">
    <text evidence="5">The sequence shown here is derived from an EMBL/GenBank/DDBJ whole genome shotgun (WGS) entry which is preliminary data.</text>
</comment>
<proteinExistence type="inferred from homology"/>
<dbReference type="Pfam" id="PF13412">
    <property type="entry name" value="HTH_24"/>
    <property type="match status" value="1"/>
</dbReference>
<evidence type="ECO:0000256" key="4">
    <source>
        <dbReference type="ARBA" id="ARBA00023125"/>
    </source>
</evidence>
<dbReference type="Gene3D" id="1.10.10.10">
    <property type="entry name" value="Winged helix-like DNA-binding domain superfamily/Winged helix DNA-binding domain"/>
    <property type="match status" value="1"/>
</dbReference>
<dbReference type="InterPro" id="IPR043129">
    <property type="entry name" value="ATPase_NBD"/>
</dbReference>
<protein>
    <submittedName>
        <fullName evidence="5">ROK family transcriptional regulator</fullName>
    </submittedName>
</protein>
<dbReference type="Proteomes" id="UP001287282">
    <property type="component" value="Unassembled WGS sequence"/>
</dbReference>
<name>A0ABU3XAD6_9BACI</name>
<evidence type="ECO:0000256" key="1">
    <source>
        <dbReference type="ARBA" id="ARBA00002486"/>
    </source>
</evidence>
<sequence>MKIKNQDFLKKENHHLVLSLILNEGPISRANIAKQTDMSPTSASRIVASLLEMDLIKEINTTNRGVGRKANYFIPNENAVFSFGVEIDKELIRIGVMNFVGELLMQKSYKHENRDPMKTIHFIGEEIKQIIEVKSLEESRIAGICIGLPGVISHDLGYVELSAQLEWKNINLSSLLQERVNLPVYADNELKLKALSEYSQIADPTIDSMVMLGFGSGVGSALINKGEIFRGKANFSGEIGHTIVDPFGVYCPCGNFGCLQTYIAESFLLAEASKKKKLMSIQELVDEAENGESWAENILNKAVTYTAVTINNIVCTFNPDVVVLAGSLVENYNPIKERILDKYKSMVWPTAKGTFEMRITETGSLGVVMGAAKSVQNKFIKDIDLIGELSK</sequence>
<keyword evidence="3" id="KW-0119">Carbohydrate metabolism</keyword>
<dbReference type="RefSeq" id="WP_317121513.1">
    <property type="nucleotide sequence ID" value="NZ_JAWJBA010000002.1"/>
</dbReference>
<dbReference type="PANTHER" id="PTHR18964">
    <property type="entry name" value="ROK (REPRESSOR, ORF, KINASE) FAMILY"/>
    <property type="match status" value="1"/>
</dbReference>
<dbReference type="InterPro" id="IPR000600">
    <property type="entry name" value="ROK"/>
</dbReference>
<gene>
    <name evidence="5" type="ORF">RYX56_07815</name>
</gene>
<evidence type="ECO:0000256" key="2">
    <source>
        <dbReference type="ARBA" id="ARBA00006479"/>
    </source>
</evidence>
<keyword evidence="3" id="KW-0859">Xylose metabolism</keyword>
<dbReference type="SUPFAM" id="SSF46785">
    <property type="entry name" value="Winged helix' DNA-binding domain"/>
    <property type="match status" value="1"/>
</dbReference>
<dbReference type="InterPro" id="IPR036390">
    <property type="entry name" value="WH_DNA-bd_sf"/>
</dbReference>
<dbReference type="InterPro" id="IPR011991">
    <property type="entry name" value="ArsR-like_HTH"/>
</dbReference>
<reference evidence="5 6" key="1">
    <citation type="submission" date="2023-10" db="EMBL/GenBank/DDBJ databases">
        <title>Screening of Alkalihalobacillus lindianensis BZ-TG-R113 and Its Alleviation of Salt Stress on Rapeseed Growth.</title>
        <authorList>
            <person name="Zhao B."/>
            <person name="Guo T."/>
        </authorList>
    </citation>
    <scope>NUCLEOTIDE SEQUENCE [LARGE SCALE GENOMIC DNA]</scope>
    <source>
        <strain evidence="5 6">BZ-TG-R113</strain>
    </source>
</reference>
<dbReference type="CDD" id="cd00090">
    <property type="entry name" value="HTH_ARSR"/>
    <property type="match status" value="1"/>
</dbReference>
<dbReference type="Gene3D" id="3.30.420.40">
    <property type="match status" value="2"/>
</dbReference>
<dbReference type="SUPFAM" id="SSF53067">
    <property type="entry name" value="Actin-like ATPase domain"/>
    <property type="match status" value="1"/>
</dbReference>
<evidence type="ECO:0000313" key="6">
    <source>
        <dbReference type="Proteomes" id="UP001287282"/>
    </source>
</evidence>
<comment type="function">
    <text evidence="1">Transcriptional repressor of xylose-utilizing enzymes.</text>
</comment>
<keyword evidence="4" id="KW-0238">DNA-binding</keyword>
<dbReference type="InterPro" id="IPR036388">
    <property type="entry name" value="WH-like_DNA-bd_sf"/>
</dbReference>
<dbReference type="EMBL" id="JAWJBA010000002">
    <property type="protein sequence ID" value="MDV2684273.1"/>
    <property type="molecule type" value="Genomic_DNA"/>
</dbReference>
<keyword evidence="6" id="KW-1185">Reference proteome</keyword>
<comment type="similarity">
    <text evidence="2">Belongs to the ROK (NagC/XylR) family.</text>
</comment>